<dbReference type="AlphaFoldDB" id="A0A1V5MH93"/>
<accession>A0A1V5MH93</accession>
<evidence type="ECO:0000313" key="2">
    <source>
        <dbReference type="EMBL" id="OPZ92515.1"/>
    </source>
</evidence>
<dbReference type="EMBL" id="MWAK01000091">
    <property type="protein sequence ID" value="OPZ92515.1"/>
    <property type="molecule type" value="Genomic_DNA"/>
</dbReference>
<proteinExistence type="predicted"/>
<name>A0A1V5MH93_UNCT6</name>
<comment type="caution">
    <text evidence="2">The sequence shown here is derived from an EMBL/GenBank/DDBJ whole genome shotgun (WGS) entry which is preliminary data.</text>
</comment>
<organism evidence="2">
    <name type="scientific">candidate division TA06 bacterium ADurb.Bin417</name>
    <dbReference type="NCBI Taxonomy" id="1852828"/>
    <lineage>
        <taxon>Bacteria</taxon>
        <taxon>Bacteria division TA06</taxon>
    </lineage>
</organism>
<reference evidence="2" key="1">
    <citation type="submission" date="2017-02" db="EMBL/GenBank/DDBJ databases">
        <title>Delving into the versatile metabolic prowess of the omnipresent phylum Bacteroidetes.</title>
        <authorList>
            <person name="Nobu M.K."/>
            <person name="Mei R."/>
            <person name="Narihiro T."/>
            <person name="Kuroda K."/>
            <person name="Liu W.-T."/>
        </authorList>
    </citation>
    <scope>NUCLEOTIDE SEQUENCE</scope>
    <source>
        <strain evidence="2">ADurb.Bin417</strain>
    </source>
</reference>
<protein>
    <submittedName>
        <fullName evidence="2">Uncharacterized protein</fullName>
    </submittedName>
</protein>
<dbReference type="Proteomes" id="UP000485484">
    <property type="component" value="Unassembled WGS sequence"/>
</dbReference>
<feature type="region of interest" description="Disordered" evidence="1">
    <location>
        <begin position="175"/>
        <end position="197"/>
    </location>
</feature>
<evidence type="ECO:0000256" key="1">
    <source>
        <dbReference type="SAM" id="MobiDB-lite"/>
    </source>
</evidence>
<sequence>MNPQGVARIAHRVGLGAHLVVGVAVEAVSPPHQGRHQAVLVNKGPLVRPHAPLVTEHGPTVDPAVGVEALEVLDPAGDLVAVVGVQVGGGDGDVQRRVHVRLVSGPLDHVEGVAVPAHPALHPDLLLEEFRHVGRPDLLHLVGELDGVADPRVGLAPVRLVPVLGFPTVVAGNDDRPGQTARVGHVSGRSGRTGFDHDHVRRLPREKLVLLPGLGQRLAAAVLLEQEFVEGQAELLALLRGAQVVEIERVGLPGHRIVELDGIQDARVLIRRQAAPVPAAGCVLVVLSAAAVRAARTAEVGRDQDVAFGRVLVRKERVGFPRFRQRRPAAVFVEQVLVELPAPFGRLVGIVQPVVVEAARVQAGFVAEFQADQRRVVLERLAGVGVGRGQDGLPGLLPDLAVARVDPEIGVTRLGLARFRRLSPGISVPVMAGIGQEEVNAPLAQFGDQVEVLVQLHRVNLAGLEVLDDLAEGDAALDVDAGVGVGLGVEVGEFLAGHVVFVAAEEIDLLAVPPELPVAGRHEAVPGGRPVEHLGHVYPGIRKLPLRKINGHLIQHLVALGNGHPGFRKDLRGVAVEHLRVVLVPAHGRVGLPGSGLREAYLRAPLQIVGQRLAVVVHHQDAGPPFITGSNPEGQLPLLARQELLGDQGGIVAFDDPLALGIRTVVGGRLAVGHVADAPRSDRSLVGRFGGAEGGGQNG</sequence>
<gene>
    <name evidence="2" type="ORF">BWY73_00770</name>
</gene>